<dbReference type="EMBL" id="CP000613">
    <property type="protein sequence ID" value="ACJ01099.1"/>
    <property type="molecule type" value="Genomic_DNA"/>
</dbReference>
<dbReference type="eggNOG" id="COG1896">
    <property type="taxonomic scope" value="Bacteria"/>
</dbReference>
<protein>
    <submittedName>
        <fullName evidence="1">Uncharacterized protein</fullName>
    </submittedName>
</protein>
<proteinExistence type="predicted"/>
<keyword evidence="2" id="KW-1185">Reference proteome</keyword>
<reference evidence="1 2" key="1">
    <citation type="journal article" date="2010" name="BMC Genomics">
        <title>Metabolic flexibility revealed in the genome of the cyst-forming alpha-1 proteobacterium Rhodospirillum centenum.</title>
        <authorList>
            <person name="Lu Y.K."/>
            <person name="Marden J."/>
            <person name="Han M."/>
            <person name="Swingley W.D."/>
            <person name="Mastrian S.D."/>
            <person name="Chowdhury S.R."/>
            <person name="Hao J."/>
            <person name="Helmy T."/>
            <person name="Kim S."/>
            <person name="Kurdoglu A.A."/>
            <person name="Matthies H.J."/>
            <person name="Rollo D."/>
            <person name="Stothard P."/>
            <person name="Blankenship R.E."/>
            <person name="Bauer C.E."/>
            <person name="Touchman J.W."/>
        </authorList>
    </citation>
    <scope>NUCLEOTIDE SEQUENCE [LARGE SCALE GENOMIC DNA]</scope>
    <source>
        <strain evidence="2">ATCC 51521 / SW</strain>
    </source>
</reference>
<evidence type="ECO:0000313" key="1">
    <source>
        <dbReference type="EMBL" id="ACJ01099.1"/>
    </source>
</evidence>
<dbReference type="STRING" id="414684.RC1_3756"/>
<gene>
    <name evidence="1" type="ordered locus">RC1_3756</name>
</gene>
<dbReference type="Gene3D" id="1.10.3210.10">
    <property type="entry name" value="Hypothetical protein af1432"/>
    <property type="match status" value="1"/>
</dbReference>
<sequence length="215" mass="24216">MKMSAPCPPRPVLPDSLFMARRPSRSRPANPDQFDLFEMPEATAVMLTFSGRTVDLAQPDLSRFSIEDIARPLAFQCRFVGNTTDFYSVAQHCVLASRLAPQGFEYEALLHDAEEAFTGDWPTPWKVRIGREMIEAAIAPVKRAVAARFGLRYPQPREVKIADQRALATELRDLCAPHRVNWKDLPPPSAMPIVALPPAAAMQAFLERYEELRPR</sequence>
<dbReference type="Proteomes" id="UP000001591">
    <property type="component" value="Chromosome"/>
</dbReference>
<dbReference type="SUPFAM" id="SSF109604">
    <property type="entry name" value="HD-domain/PDEase-like"/>
    <property type="match status" value="1"/>
</dbReference>
<dbReference type="KEGG" id="rce:RC1_3756"/>
<accession>B6IXS5</accession>
<name>B6IXS5_RHOCS</name>
<dbReference type="HOGENOM" id="CLU_089999_3_0_5"/>
<dbReference type="AlphaFoldDB" id="B6IXS5"/>
<organism evidence="1 2">
    <name type="scientific">Rhodospirillum centenum (strain ATCC 51521 / SW)</name>
    <dbReference type="NCBI Taxonomy" id="414684"/>
    <lineage>
        <taxon>Bacteria</taxon>
        <taxon>Pseudomonadati</taxon>
        <taxon>Pseudomonadota</taxon>
        <taxon>Alphaproteobacteria</taxon>
        <taxon>Rhodospirillales</taxon>
        <taxon>Rhodospirillaceae</taxon>
        <taxon>Rhodospirillum</taxon>
    </lineage>
</organism>
<evidence type="ECO:0000313" key="2">
    <source>
        <dbReference type="Proteomes" id="UP000001591"/>
    </source>
</evidence>